<dbReference type="PRINTS" id="PR00412">
    <property type="entry name" value="EPOXHYDRLASE"/>
</dbReference>
<dbReference type="GO" id="GO:0016787">
    <property type="term" value="F:hydrolase activity"/>
    <property type="evidence" value="ECO:0007669"/>
    <property type="project" value="UniProtKB-KW"/>
</dbReference>
<dbReference type="InterPro" id="IPR000639">
    <property type="entry name" value="Epox_hydrolase-like"/>
</dbReference>
<protein>
    <submittedName>
        <fullName evidence="3">Alpha/beta hydrolase</fullName>
    </submittedName>
</protein>
<dbReference type="SUPFAM" id="SSF53474">
    <property type="entry name" value="alpha/beta-Hydrolases"/>
    <property type="match status" value="1"/>
</dbReference>
<keyword evidence="1 3" id="KW-0378">Hydrolase</keyword>
<gene>
    <name evidence="3" type="ORF">D9V41_01965</name>
</gene>
<dbReference type="InterPro" id="IPR000073">
    <property type="entry name" value="AB_hydrolase_1"/>
</dbReference>
<dbReference type="OrthoDB" id="2987348at2"/>
<accession>A0A3L8PQF3</accession>
<comment type="caution">
    <text evidence="3">The sequence shown here is derived from an EMBL/GenBank/DDBJ whole genome shotgun (WGS) entry which is preliminary data.</text>
</comment>
<dbReference type="Gene3D" id="3.40.50.1820">
    <property type="entry name" value="alpha/beta hydrolase"/>
    <property type="match status" value="1"/>
</dbReference>
<feature type="domain" description="AB hydrolase-1" evidence="2">
    <location>
        <begin position="37"/>
        <end position="279"/>
    </location>
</feature>
<reference evidence="3 4" key="1">
    <citation type="submission" date="2018-10" db="EMBL/GenBank/DDBJ databases">
        <title>Aeromicrobium sp. 9W16Y-2 whole genome shotgun sequence.</title>
        <authorList>
            <person name="Li F."/>
        </authorList>
    </citation>
    <scope>NUCLEOTIDE SEQUENCE [LARGE SCALE GENOMIC DNA]</scope>
    <source>
        <strain evidence="3 4">9W16Y-2</strain>
    </source>
</reference>
<dbReference type="EMBL" id="RDBF01000001">
    <property type="protein sequence ID" value="RLV57424.1"/>
    <property type="molecule type" value="Genomic_DNA"/>
</dbReference>
<dbReference type="InterPro" id="IPR029058">
    <property type="entry name" value="AB_hydrolase_fold"/>
</dbReference>
<dbReference type="PANTHER" id="PTHR43329">
    <property type="entry name" value="EPOXIDE HYDROLASE"/>
    <property type="match status" value="1"/>
</dbReference>
<evidence type="ECO:0000259" key="2">
    <source>
        <dbReference type="Pfam" id="PF00561"/>
    </source>
</evidence>
<keyword evidence="4" id="KW-1185">Reference proteome</keyword>
<dbReference type="AlphaFoldDB" id="A0A3L8PQF3"/>
<evidence type="ECO:0000313" key="3">
    <source>
        <dbReference type="EMBL" id="RLV57424.1"/>
    </source>
</evidence>
<evidence type="ECO:0000256" key="1">
    <source>
        <dbReference type="ARBA" id="ARBA00022801"/>
    </source>
</evidence>
<sequence length="297" mass="32783">MRAMAAPPVLAGFTDRSVDVDGVRLHVVEGGSEHAGPPIVLVHGWPQHWWIWREVLPALARQHHVVAVDLRGHGWSSAPPARGDAYDKRVLARELLALLDVLGLERPVLVGHDWGGWASLLAASLAPDRVLGVVGIAIVAPWSTVPVRELWRFGYQLVAGGPLGYLAHTAMKQRFLRLVFKLGAGRGRRLTKDEKKVYLERFREPARAHAGVAMYRRFLTHEMPAALRGRYARPVPADLPVLLLPGRDDSVLAPHLVRRAEAPNVEVQVIEGAGHWVPEQQPGAVVEHIERFVATMS</sequence>
<organism evidence="3 4">
    <name type="scientific">Aeromicrobium phragmitis</name>
    <dbReference type="NCBI Taxonomy" id="2478914"/>
    <lineage>
        <taxon>Bacteria</taxon>
        <taxon>Bacillati</taxon>
        <taxon>Actinomycetota</taxon>
        <taxon>Actinomycetes</taxon>
        <taxon>Propionibacteriales</taxon>
        <taxon>Nocardioidaceae</taxon>
        <taxon>Aeromicrobium</taxon>
    </lineage>
</organism>
<dbReference type="Proteomes" id="UP000282515">
    <property type="component" value="Unassembled WGS sequence"/>
</dbReference>
<evidence type="ECO:0000313" key="4">
    <source>
        <dbReference type="Proteomes" id="UP000282515"/>
    </source>
</evidence>
<dbReference type="Pfam" id="PF00561">
    <property type="entry name" value="Abhydrolase_1"/>
    <property type="match status" value="1"/>
</dbReference>
<name>A0A3L8PQF3_9ACTN</name>
<proteinExistence type="predicted"/>